<dbReference type="GO" id="GO:0016926">
    <property type="term" value="P:protein desumoylation"/>
    <property type="evidence" value="ECO:0007669"/>
    <property type="project" value="TreeGrafter"/>
</dbReference>
<sequence>MGALEINPKKRDATPTTFNHKLDSSLFSETHVFKRPKFAPNTPDLSQDRPVVLRSTASRVLEYPEKKTRFRRPVHAPCRARRFSFLKGVGRNYVNYMSTKKEAFSTFRFCAGKHGLKVVDTDEFKYGGLEGKEVFDVEEVEVIDTDDCKEVEVVDRGKGKLWECDEVVEMDRDVEGANCQPSCSSVISDDMIGGNLKVDGEKSLEMVERREELEKPSLEKLKKSVEKRNENLGFIGSMIDFCNKKLSMLQFLRPAKKPVKDVDRMLFVPLTQEEENEVSTALSNAKRRRLLVTHQESNIEITGELLQCLKPCAWLNDEVINLYLVLLKERELRDPRKFLKCHFFNTFFYKKLVGGRSGYDYKSVRRWTTQRKLGYCLFECDKIFIPIHKEIHWCLAVINKKDEKFQYLDSLRGRDKQVMAMLARYFVDEVKDKSGKDIDVSSWKQEFVEDLPEQQNGYDCGVFMIKYSDFYSRDVGLCFNQEHMPYFRRRTAKEILRLKAD</sequence>
<dbReference type="PANTHER" id="PTHR12606:SF1">
    <property type="entry name" value="UBIQUITIN-LIKE-SPECIFIC PROTEASE 1A"/>
    <property type="match status" value="1"/>
</dbReference>
<dbReference type="PROSITE" id="PS50600">
    <property type="entry name" value="ULP_PROTEASE"/>
    <property type="match status" value="1"/>
</dbReference>
<dbReference type="Proteomes" id="UP000077755">
    <property type="component" value="Chromosome 7"/>
</dbReference>
<dbReference type="PANTHER" id="PTHR12606">
    <property type="entry name" value="SENTRIN/SUMO-SPECIFIC PROTEASE"/>
    <property type="match status" value="1"/>
</dbReference>
<proteinExistence type="inferred from homology"/>
<reference evidence="8" key="2">
    <citation type="submission" date="2022-03" db="EMBL/GenBank/DDBJ databases">
        <title>Draft title - Genomic analysis of global carrot germplasm unveils the trajectory of domestication and the origin of high carotenoid orange carrot.</title>
        <authorList>
            <person name="Iorizzo M."/>
            <person name="Ellison S."/>
            <person name="Senalik D."/>
            <person name="Macko-Podgorni A."/>
            <person name="Grzebelus D."/>
            <person name="Bostan H."/>
            <person name="Rolling W."/>
            <person name="Curaba J."/>
            <person name="Simon P."/>
        </authorList>
    </citation>
    <scope>NUCLEOTIDE SEQUENCE</scope>
    <source>
        <tissue evidence="8">Leaf</tissue>
    </source>
</reference>
<evidence type="ECO:0000313" key="8">
    <source>
        <dbReference type="EMBL" id="WOH07283.1"/>
    </source>
</evidence>
<keyword evidence="5" id="KW-0788">Thiol protease</keyword>
<dbReference type="OrthoDB" id="1939479at2759"/>
<dbReference type="EMBL" id="LNRQ01000007">
    <property type="protein sequence ID" value="KZM86152.1"/>
    <property type="molecule type" value="Genomic_DNA"/>
</dbReference>
<dbReference type="EMBL" id="CP093349">
    <property type="protein sequence ID" value="WOH07283.1"/>
    <property type="molecule type" value="Genomic_DNA"/>
</dbReference>
<dbReference type="GO" id="GO:0006508">
    <property type="term" value="P:proteolysis"/>
    <property type="evidence" value="ECO:0007669"/>
    <property type="project" value="UniProtKB-KW"/>
</dbReference>
<dbReference type="Pfam" id="PF02902">
    <property type="entry name" value="Peptidase_C48"/>
    <property type="match status" value="1"/>
</dbReference>
<organism evidence="7">
    <name type="scientific">Daucus carota subsp. sativus</name>
    <name type="common">Carrot</name>
    <dbReference type="NCBI Taxonomy" id="79200"/>
    <lineage>
        <taxon>Eukaryota</taxon>
        <taxon>Viridiplantae</taxon>
        <taxon>Streptophyta</taxon>
        <taxon>Embryophyta</taxon>
        <taxon>Tracheophyta</taxon>
        <taxon>Spermatophyta</taxon>
        <taxon>Magnoliopsida</taxon>
        <taxon>eudicotyledons</taxon>
        <taxon>Gunneridae</taxon>
        <taxon>Pentapetalae</taxon>
        <taxon>asterids</taxon>
        <taxon>campanulids</taxon>
        <taxon>Apiales</taxon>
        <taxon>Apiaceae</taxon>
        <taxon>Apioideae</taxon>
        <taxon>Scandiceae</taxon>
        <taxon>Daucinae</taxon>
        <taxon>Daucus</taxon>
        <taxon>Daucus sect. Daucus</taxon>
    </lineage>
</organism>
<dbReference type="KEGG" id="dcr:108196782"/>
<dbReference type="SUPFAM" id="SSF54001">
    <property type="entry name" value="Cysteine proteinases"/>
    <property type="match status" value="1"/>
</dbReference>
<reference evidence="7" key="1">
    <citation type="journal article" date="2016" name="Nat. Genet.">
        <title>A high-quality carrot genome assembly provides new insights into carotenoid accumulation and asterid genome evolution.</title>
        <authorList>
            <person name="Iorizzo M."/>
            <person name="Ellison S."/>
            <person name="Senalik D."/>
            <person name="Zeng P."/>
            <person name="Satapoomin P."/>
            <person name="Huang J."/>
            <person name="Bowman M."/>
            <person name="Iovene M."/>
            <person name="Sanseverino W."/>
            <person name="Cavagnaro P."/>
            <person name="Yildiz M."/>
            <person name="Macko-Podgorni A."/>
            <person name="Moranska E."/>
            <person name="Grzebelus E."/>
            <person name="Grzebelus D."/>
            <person name="Ashrafi H."/>
            <person name="Zheng Z."/>
            <person name="Cheng S."/>
            <person name="Spooner D."/>
            <person name="Van Deynze A."/>
            <person name="Simon P."/>
        </authorList>
    </citation>
    <scope>NUCLEOTIDE SEQUENCE [LARGE SCALE GENOMIC DNA]</scope>
    <source>
        <tissue evidence="7">Leaf</tissue>
    </source>
</reference>
<feature type="domain" description="Ubiquitin-like protease family profile" evidence="6">
    <location>
        <begin position="299"/>
        <end position="471"/>
    </location>
</feature>
<gene>
    <name evidence="7" type="ORF">DCAR_023286</name>
    <name evidence="8" type="ORF">DCAR_0726713</name>
</gene>
<keyword evidence="3" id="KW-0833">Ubl conjugation pathway</keyword>
<dbReference type="Gramene" id="KZM86152">
    <property type="protein sequence ID" value="KZM86152"/>
    <property type="gene ID" value="DCAR_023286"/>
</dbReference>
<evidence type="ECO:0000256" key="4">
    <source>
        <dbReference type="ARBA" id="ARBA00022801"/>
    </source>
</evidence>
<keyword evidence="2" id="KW-0645">Protease</keyword>
<name>A0A161ZHB4_DAUCS</name>
<dbReference type="AlphaFoldDB" id="A0A161ZHB4"/>
<dbReference type="GO" id="GO:0016929">
    <property type="term" value="F:deSUMOylase activity"/>
    <property type="evidence" value="ECO:0007669"/>
    <property type="project" value="TreeGrafter"/>
</dbReference>
<dbReference type="STRING" id="79200.A0A161ZHB4"/>
<comment type="similarity">
    <text evidence="1">Belongs to the peptidase C48 family.</text>
</comment>
<evidence type="ECO:0000256" key="5">
    <source>
        <dbReference type="ARBA" id="ARBA00022807"/>
    </source>
</evidence>
<keyword evidence="9" id="KW-1185">Reference proteome</keyword>
<dbReference type="InterPro" id="IPR003653">
    <property type="entry name" value="Peptidase_C48_C"/>
</dbReference>
<evidence type="ECO:0000256" key="2">
    <source>
        <dbReference type="ARBA" id="ARBA00022670"/>
    </source>
</evidence>
<keyword evidence="4" id="KW-0378">Hydrolase</keyword>
<dbReference type="InterPro" id="IPR038765">
    <property type="entry name" value="Papain-like_cys_pep_sf"/>
</dbReference>
<evidence type="ECO:0000313" key="9">
    <source>
        <dbReference type="Proteomes" id="UP000077755"/>
    </source>
</evidence>
<dbReference type="FunFam" id="3.40.395.10:FF:000005">
    <property type="entry name" value="Ubiquitin-like-specific protease ESD4"/>
    <property type="match status" value="1"/>
</dbReference>
<protein>
    <recommendedName>
        <fullName evidence="6">Ubiquitin-like protease family profile domain-containing protein</fullName>
    </recommendedName>
</protein>
<dbReference type="Gene3D" id="3.40.395.10">
    <property type="entry name" value="Adenoviral Proteinase, Chain A"/>
    <property type="match status" value="1"/>
</dbReference>
<dbReference type="GO" id="GO:0005634">
    <property type="term" value="C:nucleus"/>
    <property type="evidence" value="ECO:0007669"/>
    <property type="project" value="TreeGrafter"/>
</dbReference>
<evidence type="ECO:0000256" key="1">
    <source>
        <dbReference type="ARBA" id="ARBA00005234"/>
    </source>
</evidence>
<evidence type="ECO:0000259" key="6">
    <source>
        <dbReference type="PROSITE" id="PS50600"/>
    </source>
</evidence>
<accession>A0A161ZHB4</accession>
<evidence type="ECO:0000313" key="7">
    <source>
        <dbReference type="EMBL" id="KZM86152.1"/>
    </source>
</evidence>
<evidence type="ECO:0000256" key="3">
    <source>
        <dbReference type="ARBA" id="ARBA00022786"/>
    </source>
</evidence>